<feature type="domain" description="HTH marR-type" evidence="2">
    <location>
        <begin position="1"/>
        <end position="120"/>
    </location>
</feature>
<feature type="region of interest" description="Disordered" evidence="1">
    <location>
        <begin position="120"/>
        <end position="141"/>
    </location>
</feature>
<keyword evidence="4" id="KW-1185">Reference proteome</keyword>
<protein>
    <submittedName>
        <fullName evidence="3">MarR family transcriptional regulator</fullName>
    </submittedName>
</protein>
<dbReference type="RefSeq" id="WP_128499951.1">
    <property type="nucleotide sequence ID" value="NZ_RZNC01000005.1"/>
</dbReference>
<dbReference type="AlphaFoldDB" id="A0A3S4AGJ1"/>
<dbReference type="InterPro" id="IPR036388">
    <property type="entry name" value="WH-like_DNA-bd_sf"/>
</dbReference>
<dbReference type="InterPro" id="IPR036390">
    <property type="entry name" value="WH_DNA-bd_sf"/>
</dbReference>
<evidence type="ECO:0000259" key="2">
    <source>
        <dbReference type="PROSITE" id="PS50995"/>
    </source>
</evidence>
<dbReference type="InterPro" id="IPR000835">
    <property type="entry name" value="HTH_MarR-typ"/>
</dbReference>
<feature type="compositionally biased region" description="Polar residues" evidence="1">
    <location>
        <begin position="122"/>
        <end position="132"/>
    </location>
</feature>
<accession>A0A3S4AGJ1</accession>
<reference evidence="3 4" key="1">
    <citation type="submission" date="2018-12" db="EMBL/GenBank/DDBJ databases">
        <authorList>
            <person name="Li F."/>
        </authorList>
    </citation>
    <scope>NUCLEOTIDE SEQUENCE [LARGE SCALE GENOMIC DNA]</scope>
    <source>
        <strain evidence="3 4">8H24J-4-2</strain>
    </source>
</reference>
<dbReference type="OrthoDB" id="3178168at2"/>
<sequence>MRRFADDDIWIEVTQNEYDVLYTLSKAPDGLSMVEVNRGILMSQGGVSRLVQRLVGRGLIERCTDARDRRASSLRLTREGAELQRTVGRRHARSVAEAMQRALDTEDLRLIRELGRRIVASEGNSRTPSSQAPVKREEELT</sequence>
<comment type="caution">
    <text evidence="3">The sequence shown here is derived from an EMBL/GenBank/DDBJ whole genome shotgun (WGS) entry which is preliminary data.</text>
</comment>
<gene>
    <name evidence="3" type="ORF">ELQ92_13910</name>
</gene>
<dbReference type="InterPro" id="IPR039422">
    <property type="entry name" value="MarR/SlyA-like"/>
</dbReference>
<dbReference type="GO" id="GO:0003700">
    <property type="term" value="F:DNA-binding transcription factor activity"/>
    <property type="evidence" value="ECO:0007669"/>
    <property type="project" value="InterPro"/>
</dbReference>
<dbReference type="SMART" id="SM00347">
    <property type="entry name" value="HTH_MARR"/>
    <property type="match status" value="1"/>
</dbReference>
<dbReference type="GO" id="GO:0006950">
    <property type="term" value="P:response to stress"/>
    <property type="evidence" value="ECO:0007669"/>
    <property type="project" value="TreeGrafter"/>
</dbReference>
<dbReference type="Pfam" id="PF12802">
    <property type="entry name" value="MarR_2"/>
    <property type="match status" value="1"/>
</dbReference>
<evidence type="ECO:0000256" key="1">
    <source>
        <dbReference type="SAM" id="MobiDB-lite"/>
    </source>
</evidence>
<dbReference type="PROSITE" id="PS50995">
    <property type="entry name" value="HTH_MARR_2"/>
    <property type="match status" value="1"/>
</dbReference>
<dbReference type="PRINTS" id="PR00598">
    <property type="entry name" value="HTHMARR"/>
</dbReference>
<name>A0A3S4AGJ1_9MICO</name>
<proteinExistence type="predicted"/>
<dbReference type="Proteomes" id="UP000288603">
    <property type="component" value="Unassembled WGS sequence"/>
</dbReference>
<dbReference type="EMBL" id="RZNC01000005">
    <property type="protein sequence ID" value="RWZ59343.1"/>
    <property type="molecule type" value="Genomic_DNA"/>
</dbReference>
<dbReference type="PANTHER" id="PTHR33164">
    <property type="entry name" value="TRANSCRIPTIONAL REGULATOR, MARR FAMILY"/>
    <property type="match status" value="1"/>
</dbReference>
<dbReference type="Gene3D" id="1.10.10.10">
    <property type="entry name" value="Winged helix-like DNA-binding domain superfamily/Winged helix DNA-binding domain"/>
    <property type="match status" value="1"/>
</dbReference>
<dbReference type="SUPFAM" id="SSF46785">
    <property type="entry name" value="Winged helix' DNA-binding domain"/>
    <property type="match status" value="1"/>
</dbReference>
<dbReference type="PANTHER" id="PTHR33164:SF43">
    <property type="entry name" value="HTH-TYPE TRANSCRIPTIONAL REPRESSOR YETL"/>
    <property type="match status" value="1"/>
</dbReference>
<organism evidence="3 4">
    <name type="scientific">Labedella populi</name>
    <dbReference type="NCBI Taxonomy" id="2498850"/>
    <lineage>
        <taxon>Bacteria</taxon>
        <taxon>Bacillati</taxon>
        <taxon>Actinomycetota</taxon>
        <taxon>Actinomycetes</taxon>
        <taxon>Micrococcales</taxon>
        <taxon>Microbacteriaceae</taxon>
        <taxon>Labedella</taxon>
    </lineage>
</organism>
<evidence type="ECO:0000313" key="4">
    <source>
        <dbReference type="Proteomes" id="UP000288603"/>
    </source>
</evidence>
<evidence type="ECO:0000313" key="3">
    <source>
        <dbReference type="EMBL" id="RWZ59343.1"/>
    </source>
</evidence>